<proteinExistence type="predicted"/>
<accession>X1FVS1</accession>
<feature type="non-terminal residue" evidence="1">
    <location>
        <position position="203"/>
    </location>
</feature>
<dbReference type="AlphaFoldDB" id="X1FVS1"/>
<gene>
    <name evidence="1" type="ORF">S03H2_02372</name>
</gene>
<dbReference type="EMBL" id="BARU01000784">
    <property type="protein sequence ID" value="GAH24873.1"/>
    <property type="molecule type" value="Genomic_DNA"/>
</dbReference>
<name>X1FVS1_9ZZZZ</name>
<evidence type="ECO:0008006" key="2">
    <source>
        <dbReference type="Google" id="ProtNLM"/>
    </source>
</evidence>
<organism evidence="1">
    <name type="scientific">marine sediment metagenome</name>
    <dbReference type="NCBI Taxonomy" id="412755"/>
    <lineage>
        <taxon>unclassified sequences</taxon>
        <taxon>metagenomes</taxon>
        <taxon>ecological metagenomes</taxon>
    </lineage>
</organism>
<evidence type="ECO:0000313" key="1">
    <source>
        <dbReference type="EMBL" id="GAH24873.1"/>
    </source>
</evidence>
<sequence length="203" mass="24729">MSKQLHKNFTDDQVKSLLKSYLDKEIKMNYILQMLRIKRSRFFELLTRYRNNPDNFSIQYKRNISNYRIDREIEANIIKELKIEKDLIKAKDVPIKYYNYSYIKDLLEQKYNQKVSLPTIIDRAKRNNFYFLRPKRKAHDREILTNYPGELIQHDSSHHQFAPYAARKWYLITSLDDYSRLILYAVLVERETTWEHILALEDV</sequence>
<reference evidence="1" key="1">
    <citation type="journal article" date="2014" name="Front. Microbiol.">
        <title>High frequency of phylogenetically diverse reductive dehalogenase-homologous genes in deep subseafloor sedimentary metagenomes.</title>
        <authorList>
            <person name="Kawai M."/>
            <person name="Futagami T."/>
            <person name="Toyoda A."/>
            <person name="Takaki Y."/>
            <person name="Nishi S."/>
            <person name="Hori S."/>
            <person name="Arai W."/>
            <person name="Tsubouchi T."/>
            <person name="Morono Y."/>
            <person name="Uchiyama I."/>
            <person name="Ito T."/>
            <person name="Fujiyama A."/>
            <person name="Inagaki F."/>
            <person name="Takami H."/>
        </authorList>
    </citation>
    <scope>NUCLEOTIDE SEQUENCE</scope>
    <source>
        <strain evidence="1">Expedition CK06-06</strain>
    </source>
</reference>
<protein>
    <recommendedName>
        <fullName evidence="2">Integrase catalytic domain-containing protein</fullName>
    </recommendedName>
</protein>
<comment type="caution">
    <text evidence="1">The sequence shown here is derived from an EMBL/GenBank/DDBJ whole genome shotgun (WGS) entry which is preliminary data.</text>
</comment>